<evidence type="ECO:0000313" key="2">
    <source>
        <dbReference type="EMBL" id="MBB3088181.1"/>
    </source>
</evidence>
<protein>
    <recommendedName>
        <fullName evidence="4">DUF3592 domain-containing protein</fullName>
    </recommendedName>
</protein>
<feature type="transmembrane region" description="Helical" evidence="1">
    <location>
        <begin position="6"/>
        <end position="27"/>
    </location>
</feature>
<reference evidence="2 3" key="1">
    <citation type="submission" date="2020-08" db="EMBL/GenBank/DDBJ databases">
        <title>Genomic Encyclopedia of Type Strains, Phase III (KMG-III): the genomes of soil and plant-associated and newly described type strains.</title>
        <authorList>
            <person name="Whitman W."/>
        </authorList>
    </citation>
    <scope>NUCLEOTIDE SEQUENCE [LARGE SCALE GENOMIC DNA]</scope>
    <source>
        <strain evidence="2 3">CECT 3302</strain>
    </source>
</reference>
<name>A0A7W5F7N5_9ACTN</name>
<keyword evidence="1" id="KW-0812">Transmembrane</keyword>
<organism evidence="2 3">
    <name type="scientific">Nocardioides albus</name>
    <dbReference type="NCBI Taxonomy" id="1841"/>
    <lineage>
        <taxon>Bacteria</taxon>
        <taxon>Bacillati</taxon>
        <taxon>Actinomycetota</taxon>
        <taxon>Actinomycetes</taxon>
        <taxon>Propionibacteriales</taxon>
        <taxon>Nocardioidaceae</taxon>
        <taxon>Nocardioides</taxon>
    </lineage>
</organism>
<sequence>MELGAVAALVIGLAMLILPAWLTIHLVRRRRRLATWTRTQATIRHTRKTKYDSSASTASGASETAIRARYEYRDAAGVPRVGDVEHLHDPKVGDVVEIIYDPDDPSSSETVSGGSVVGRIVNYSAVFILFGGIGTFLILASLGLISL</sequence>
<dbReference type="Proteomes" id="UP000577707">
    <property type="component" value="Unassembled WGS sequence"/>
</dbReference>
<dbReference type="AlphaFoldDB" id="A0A7W5F7N5"/>
<keyword evidence="1" id="KW-1133">Transmembrane helix</keyword>
<evidence type="ECO:0008006" key="4">
    <source>
        <dbReference type="Google" id="ProtNLM"/>
    </source>
</evidence>
<keyword evidence="3" id="KW-1185">Reference proteome</keyword>
<proteinExistence type="predicted"/>
<gene>
    <name evidence="2" type="ORF">FHS12_001114</name>
</gene>
<dbReference type="EMBL" id="JACHXG010000002">
    <property type="protein sequence ID" value="MBB3088181.1"/>
    <property type="molecule type" value="Genomic_DNA"/>
</dbReference>
<feature type="transmembrane region" description="Helical" evidence="1">
    <location>
        <begin position="120"/>
        <end position="145"/>
    </location>
</feature>
<evidence type="ECO:0000256" key="1">
    <source>
        <dbReference type="SAM" id="Phobius"/>
    </source>
</evidence>
<evidence type="ECO:0000313" key="3">
    <source>
        <dbReference type="Proteomes" id="UP000577707"/>
    </source>
</evidence>
<comment type="caution">
    <text evidence="2">The sequence shown here is derived from an EMBL/GenBank/DDBJ whole genome shotgun (WGS) entry which is preliminary data.</text>
</comment>
<dbReference type="RefSeq" id="WP_183543031.1">
    <property type="nucleotide sequence ID" value="NZ_BMQT01000004.1"/>
</dbReference>
<accession>A0A7W5F7N5</accession>
<keyword evidence="1" id="KW-0472">Membrane</keyword>